<dbReference type="Proteomes" id="UP000033188">
    <property type="component" value="Chromosome 1"/>
</dbReference>
<organism evidence="2 3">
    <name type="scientific">Babesia bigemina</name>
    <dbReference type="NCBI Taxonomy" id="5866"/>
    <lineage>
        <taxon>Eukaryota</taxon>
        <taxon>Sar</taxon>
        <taxon>Alveolata</taxon>
        <taxon>Apicomplexa</taxon>
        <taxon>Aconoidasida</taxon>
        <taxon>Piroplasmida</taxon>
        <taxon>Babesiidae</taxon>
        <taxon>Babesia</taxon>
    </lineage>
</organism>
<dbReference type="OrthoDB" id="366058at2759"/>
<accession>A0A061CYG4</accession>
<evidence type="ECO:0000313" key="2">
    <source>
        <dbReference type="EMBL" id="CDR93696.1"/>
    </source>
</evidence>
<evidence type="ECO:0000256" key="1">
    <source>
        <dbReference type="SAM" id="SignalP"/>
    </source>
</evidence>
<dbReference type="AlphaFoldDB" id="A0A061CYG4"/>
<proteinExistence type="predicted"/>
<dbReference type="RefSeq" id="XP_012765882.1">
    <property type="nucleotide sequence ID" value="XM_012910428.1"/>
</dbReference>
<protein>
    <submittedName>
        <fullName evidence="2">Uncharacterized protein</fullName>
    </submittedName>
</protein>
<dbReference type="VEuPathDB" id="PiroplasmaDB:BBBOND_0100250"/>
<dbReference type="GeneID" id="24562237"/>
<keyword evidence="3" id="KW-1185">Reference proteome</keyword>
<keyword evidence="1" id="KW-0732">Signal</keyword>
<sequence length="142" mass="16020">MQRPSWHSGSIRVLGGATLLLLYAASFLCSADSDGARGSLITEESDRFTVYSVSLSDVPVFVTADDFHVDLLGTQFAQITVDGCGVEWKIRLHQKIPFGLIFYPEFSVTLERLERTTSTWVVKVRIPKYYDLEPIPFSREEL</sequence>
<gene>
    <name evidence="2" type="ORF">BBBOND_0100250</name>
</gene>
<feature type="signal peptide" evidence="1">
    <location>
        <begin position="1"/>
        <end position="31"/>
    </location>
</feature>
<evidence type="ECO:0000313" key="3">
    <source>
        <dbReference type="Proteomes" id="UP000033188"/>
    </source>
</evidence>
<feature type="chain" id="PRO_5001595786" evidence="1">
    <location>
        <begin position="32"/>
        <end position="142"/>
    </location>
</feature>
<dbReference type="OMA" id="DNRVPNH"/>
<dbReference type="EMBL" id="LK391707">
    <property type="protein sequence ID" value="CDR93696.1"/>
    <property type="molecule type" value="Genomic_DNA"/>
</dbReference>
<dbReference type="KEGG" id="bbig:BBBOND_0100250"/>
<name>A0A061CYG4_BABBI</name>
<reference evidence="3" key="1">
    <citation type="journal article" date="2014" name="Nucleic Acids Res.">
        <title>The evolutionary dynamics of variant antigen genes in Babesia reveal a history of genomic innovation underlying host-parasite interaction.</title>
        <authorList>
            <person name="Jackson A.P."/>
            <person name="Otto T.D."/>
            <person name="Darby A."/>
            <person name="Ramaprasad A."/>
            <person name="Xia D."/>
            <person name="Echaide I.E."/>
            <person name="Farber M."/>
            <person name="Gahlot S."/>
            <person name="Gamble J."/>
            <person name="Gupta D."/>
            <person name="Gupta Y."/>
            <person name="Jackson L."/>
            <person name="Malandrin L."/>
            <person name="Malas T.B."/>
            <person name="Moussa E."/>
            <person name="Nair M."/>
            <person name="Reid A.J."/>
            <person name="Sanders M."/>
            <person name="Sharma J."/>
            <person name="Tracey A."/>
            <person name="Quail M.A."/>
            <person name="Weir W."/>
            <person name="Wastling J.M."/>
            <person name="Hall N."/>
            <person name="Willadsen P."/>
            <person name="Lingelbach K."/>
            <person name="Shiels B."/>
            <person name="Tait A."/>
            <person name="Berriman M."/>
            <person name="Allred D.R."/>
            <person name="Pain A."/>
        </authorList>
    </citation>
    <scope>NUCLEOTIDE SEQUENCE [LARGE SCALE GENOMIC DNA]</scope>
    <source>
        <strain evidence="3">Bond</strain>
    </source>
</reference>